<dbReference type="InterPro" id="IPR002205">
    <property type="entry name" value="Topo_IIA_dom_A"/>
</dbReference>
<keyword evidence="14 19" id="KW-0799">Topoisomerase</keyword>
<keyword evidence="11 20" id="KW-0547">Nucleotide-binding</keyword>
<proteinExistence type="inferred from homology"/>
<name>A0A9W9QT58_PENBR</name>
<dbReference type="SUPFAM" id="SSF54211">
    <property type="entry name" value="Ribosomal protein S5 domain 2-like"/>
    <property type="match status" value="1"/>
</dbReference>
<dbReference type="GO" id="GO:0046872">
    <property type="term" value="F:metal ion binding"/>
    <property type="evidence" value="ECO:0007669"/>
    <property type="project" value="UniProtKB-KW"/>
</dbReference>
<evidence type="ECO:0000256" key="12">
    <source>
        <dbReference type="ARBA" id="ARBA00022840"/>
    </source>
</evidence>
<dbReference type="Pfam" id="PF01751">
    <property type="entry name" value="Toprim"/>
    <property type="match status" value="1"/>
</dbReference>
<dbReference type="InterPro" id="IPR003594">
    <property type="entry name" value="HATPase_dom"/>
</dbReference>
<evidence type="ECO:0000256" key="13">
    <source>
        <dbReference type="ARBA" id="ARBA00022842"/>
    </source>
</evidence>
<feature type="compositionally biased region" description="Acidic residues" evidence="21">
    <location>
        <begin position="1"/>
        <end position="16"/>
    </location>
</feature>
<dbReference type="InterPro" id="IPR001241">
    <property type="entry name" value="Topo_IIA"/>
</dbReference>
<evidence type="ECO:0000256" key="16">
    <source>
        <dbReference type="ARBA" id="ARBA00023235"/>
    </source>
</evidence>
<dbReference type="PRINTS" id="PR01158">
    <property type="entry name" value="TOPISMRASEII"/>
</dbReference>
<evidence type="ECO:0000256" key="8">
    <source>
        <dbReference type="ARBA" id="ARBA00019635"/>
    </source>
</evidence>
<comment type="subcellular location">
    <subcellularLocation>
        <location evidence="4">Nucleus</location>
    </subcellularLocation>
</comment>
<evidence type="ECO:0000256" key="19">
    <source>
        <dbReference type="PROSITE-ProRule" id="PRU01384"/>
    </source>
</evidence>
<evidence type="ECO:0000256" key="10">
    <source>
        <dbReference type="ARBA" id="ARBA00022723"/>
    </source>
</evidence>
<comment type="caution">
    <text evidence="24">The sequence shown here is derived from an EMBL/GenBank/DDBJ whole genome shotgun (WGS) entry which is preliminary data.</text>
</comment>
<evidence type="ECO:0000256" key="14">
    <source>
        <dbReference type="ARBA" id="ARBA00023029"/>
    </source>
</evidence>
<dbReference type="Proteomes" id="UP001147695">
    <property type="component" value="Unassembled WGS sequence"/>
</dbReference>
<keyword evidence="10" id="KW-0479">Metal-binding</keyword>
<evidence type="ECO:0000313" key="24">
    <source>
        <dbReference type="EMBL" id="KAJ5344459.1"/>
    </source>
</evidence>
<keyword evidence="12 20" id="KW-0067">ATP-binding</keyword>
<dbReference type="PANTHER" id="PTHR10169">
    <property type="entry name" value="DNA TOPOISOMERASE/GYRASE"/>
    <property type="match status" value="1"/>
</dbReference>
<dbReference type="GO" id="GO:0005524">
    <property type="term" value="F:ATP binding"/>
    <property type="evidence" value="ECO:0007669"/>
    <property type="project" value="UniProtKB-UniRule"/>
</dbReference>
<comment type="similarity">
    <text evidence="5 20">Belongs to the type II topoisomerase family.</text>
</comment>
<dbReference type="Pfam" id="PF02518">
    <property type="entry name" value="HATPase_c"/>
    <property type="match status" value="1"/>
</dbReference>
<reference evidence="24" key="1">
    <citation type="submission" date="2022-12" db="EMBL/GenBank/DDBJ databases">
        <authorList>
            <person name="Petersen C."/>
        </authorList>
    </citation>
    <scope>NUCLEOTIDE SEQUENCE</scope>
    <source>
        <strain evidence="24">IBT 35673</strain>
    </source>
</reference>
<protein>
    <recommendedName>
        <fullName evidence="8 20">DNA topoisomerase 2</fullName>
        <ecNumber evidence="7 20">5.6.2.2</ecNumber>
    </recommendedName>
</protein>
<dbReference type="FunFam" id="3.30.565.10:FF:000004">
    <property type="entry name" value="DNA topoisomerase 2"/>
    <property type="match status" value="1"/>
</dbReference>
<dbReference type="GO" id="GO:0005634">
    <property type="term" value="C:nucleus"/>
    <property type="evidence" value="ECO:0007669"/>
    <property type="project" value="UniProtKB-SubCell"/>
</dbReference>
<dbReference type="PROSITE" id="PS52040">
    <property type="entry name" value="TOPO_IIA"/>
    <property type="match status" value="1"/>
</dbReference>
<feature type="compositionally biased region" description="Low complexity" evidence="21">
    <location>
        <begin position="1342"/>
        <end position="1352"/>
    </location>
</feature>
<organism evidence="24 25">
    <name type="scientific">Penicillium brevicompactum</name>
    <dbReference type="NCBI Taxonomy" id="5074"/>
    <lineage>
        <taxon>Eukaryota</taxon>
        <taxon>Fungi</taxon>
        <taxon>Dikarya</taxon>
        <taxon>Ascomycota</taxon>
        <taxon>Pezizomycotina</taxon>
        <taxon>Eurotiomycetes</taxon>
        <taxon>Eurotiomycetidae</taxon>
        <taxon>Eurotiales</taxon>
        <taxon>Aspergillaceae</taxon>
        <taxon>Penicillium</taxon>
    </lineage>
</organism>
<evidence type="ECO:0000313" key="25">
    <source>
        <dbReference type="Proteomes" id="UP001147695"/>
    </source>
</evidence>
<feature type="region of interest" description="Disordered" evidence="21">
    <location>
        <begin position="1"/>
        <end position="127"/>
    </location>
</feature>
<feature type="active site" description="O-(5'-phospho-DNA)-tyrosine intermediate" evidence="19">
    <location>
        <position position="897"/>
    </location>
</feature>
<dbReference type="Gene3D" id="3.40.50.670">
    <property type="match status" value="1"/>
</dbReference>
<dbReference type="InterPro" id="IPR006171">
    <property type="entry name" value="TOPRIM_dom"/>
</dbReference>
<dbReference type="Gene3D" id="3.90.199.10">
    <property type="entry name" value="Topoisomerase II, domain 5"/>
    <property type="match status" value="1"/>
</dbReference>
<feature type="compositionally biased region" description="Acidic residues" evidence="21">
    <location>
        <begin position="1573"/>
        <end position="1582"/>
    </location>
</feature>
<comment type="cofactor">
    <cofactor evidence="3">
        <name>Mg(2+)</name>
        <dbReference type="ChEBI" id="CHEBI:18420"/>
    </cofactor>
</comment>
<dbReference type="InterPro" id="IPR036890">
    <property type="entry name" value="HATPase_C_sf"/>
</dbReference>
<dbReference type="Gene3D" id="3.30.1490.30">
    <property type="match status" value="1"/>
</dbReference>
<feature type="compositionally biased region" description="Acidic residues" evidence="21">
    <location>
        <begin position="1748"/>
        <end position="1769"/>
    </location>
</feature>
<comment type="catalytic activity">
    <reaction evidence="1 19 20">
        <text>ATP-dependent breakage, passage and rejoining of double-stranded DNA.</text>
        <dbReference type="EC" id="5.6.2.2"/>
    </reaction>
</comment>
<comment type="function">
    <text evidence="18 20">Control of topological states of DNA by transient breakage and subsequent rejoining of DNA strands. Topoisomerase II makes double-strand breaks.</text>
</comment>
<dbReference type="InterPro" id="IPR050634">
    <property type="entry name" value="DNA_Topoisomerase_II"/>
</dbReference>
<dbReference type="Pfam" id="PF00204">
    <property type="entry name" value="DNA_gyraseB"/>
    <property type="match status" value="1"/>
</dbReference>
<evidence type="ECO:0000256" key="1">
    <source>
        <dbReference type="ARBA" id="ARBA00000185"/>
    </source>
</evidence>
<keyword evidence="15 19" id="KW-0238">DNA-binding</keyword>
<evidence type="ECO:0000256" key="7">
    <source>
        <dbReference type="ARBA" id="ARBA00012895"/>
    </source>
</evidence>
<dbReference type="FunFam" id="1.10.268.10:FF:000003">
    <property type="entry name" value="DNA topoisomerase 2"/>
    <property type="match status" value="1"/>
</dbReference>
<dbReference type="InterPro" id="IPR013757">
    <property type="entry name" value="Topo_IIA_A_a_sf"/>
</dbReference>
<dbReference type="EC" id="5.6.2.2" evidence="7 20"/>
<dbReference type="CDD" id="cd03365">
    <property type="entry name" value="TOPRIM_TopoIIA"/>
    <property type="match status" value="1"/>
</dbReference>
<dbReference type="FunFam" id="3.30.1360.40:FF:000003">
    <property type="entry name" value="DNA topoisomerase 2"/>
    <property type="match status" value="1"/>
</dbReference>
<dbReference type="PANTHER" id="PTHR10169:SF38">
    <property type="entry name" value="DNA TOPOISOMERASE 2"/>
    <property type="match status" value="1"/>
</dbReference>
<dbReference type="InterPro" id="IPR013506">
    <property type="entry name" value="Topo_IIA_bsu_dom2"/>
</dbReference>
<feature type="compositionally biased region" description="Polar residues" evidence="21">
    <location>
        <begin position="76"/>
        <end position="87"/>
    </location>
</feature>
<dbReference type="CDD" id="cd03481">
    <property type="entry name" value="TopoIIA_Trans_ScTopoIIA"/>
    <property type="match status" value="1"/>
</dbReference>
<evidence type="ECO:0000256" key="11">
    <source>
        <dbReference type="ARBA" id="ARBA00022741"/>
    </source>
</evidence>
<dbReference type="GO" id="GO:0000712">
    <property type="term" value="P:resolution of meiotic recombination intermediates"/>
    <property type="evidence" value="ECO:0007669"/>
    <property type="project" value="TreeGrafter"/>
</dbReference>
<gene>
    <name evidence="24" type="ORF">N7452_002463</name>
</gene>
<feature type="compositionally biased region" description="Low complexity" evidence="21">
    <location>
        <begin position="1592"/>
        <end position="1616"/>
    </location>
</feature>
<evidence type="ECO:0000256" key="9">
    <source>
        <dbReference type="ARBA" id="ARBA00022553"/>
    </source>
</evidence>
<dbReference type="SMART" id="SM00387">
    <property type="entry name" value="HATPase_c"/>
    <property type="match status" value="1"/>
</dbReference>
<dbReference type="GO" id="GO:0000819">
    <property type="term" value="P:sister chromatid segregation"/>
    <property type="evidence" value="ECO:0007669"/>
    <property type="project" value="TreeGrafter"/>
</dbReference>
<evidence type="ECO:0000256" key="15">
    <source>
        <dbReference type="ARBA" id="ARBA00023125"/>
    </source>
</evidence>
<keyword evidence="9" id="KW-0597">Phosphoprotein</keyword>
<feature type="domain" description="Toprim" evidence="22">
    <location>
        <begin position="556"/>
        <end position="670"/>
    </location>
</feature>
<dbReference type="GO" id="GO:0003918">
    <property type="term" value="F:DNA topoisomerase type II (double strand cut, ATP-hydrolyzing) activity"/>
    <property type="evidence" value="ECO:0007669"/>
    <property type="project" value="UniProtKB-UniRule"/>
</dbReference>
<reference evidence="24" key="2">
    <citation type="journal article" date="2023" name="IMA Fungus">
        <title>Comparative genomic study of the Penicillium genus elucidates a diverse pangenome and 15 lateral gene transfer events.</title>
        <authorList>
            <person name="Petersen C."/>
            <person name="Sorensen T."/>
            <person name="Nielsen M.R."/>
            <person name="Sondergaard T.E."/>
            <person name="Sorensen J.L."/>
            <person name="Fitzpatrick D.A."/>
            <person name="Frisvad J.C."/>
            <person name="Nielsen K.L."/>
        </authorList>
    </citation>
    <scope>NUCLEOTIDE SEQUENCE</scope>
    <source>
        <strain evidence="24">IBT 35673</strain>
    </source>
</reference>
<dbReference type="Pfam" id="PF16898">
    <property type="entry name" value="TOPRIM_C"/>
    <property type="match status" value="1"/>
</dbReference>
<evidence type="ECO:0000256" key="5">
    <source>
        <dbReference type="ARBA" id="ARBA00011080"/>
    </source>
</evidence>
<dbReference type="FunFam" id="3.30.230.10:FF:000008">
    <property type="entry name" value="DNA topoisomerase 2"/>
    <property type="match status" value="1"/>
</dbReference>
<dbReference type="Gene3D" id="1.10.268.10">
    <property type="entry name" value="Topoisomerase, domain 3"/>
    <property type="match status" value="1"/>
</dbReference>
<evidence type="ECO:0000256" key="17">
    <source>
        <dbReference type="ARBA" id="ARBA00023242"/>
    </source>
</evidence>
<feature type="compositionally biased region" description="Low complexity" evidence="21">
    <location>
        <begin position="1639"/>
        <end position="1652"/>
    </location>
</feature>
<feature type="compositionally biased region" description="Basic residues" evidence="21">
    <location>
        <begin position="28"/>
        <end position="38"/>
    </location>
</feature>
<feature type="compositionally biased region" description="Acidic residues" evidence="21">
    <location>
        <begin position="1622"/>
        <end position="1632"/>
    </location>
</feature>
<dbReference type="GO" id="GO:0003677">
    <property type="term" value="F:DNA binding"/>
    <property type="evidence" value="ECO:0007669"/>
    <property type="project" value="UniProtKB-UniRule"/>
</dbReference>
<evidence type="ECO:0000256" key="3">
    <source>
        <dbReference type="ARBA" id="ARBA00001946"/>
    </source>
</evidence>
<dbReference type="FunFam" id="3.40.50.670:FF:000001">
    <property type="entry name" value="DNA topoisomerase 2"/>
    <property type="match status" value="1"/>
</dbReference>
<feature type="region of interest" description="Disordered" evidence="21">
    <location>
        <begin position="1266"/>
        <end position="1769"/>
    </location>
</feature>
<dbReference type="FunFam" id="3.90.199.10:FF:000002">
    <property type="entry name" value="DNA topoisomerase 2"/>
    <property type="match status" value="1"/>
</dbReference>
<evidence type="ECO:0000256" key="18">
    <source>
        <dbReference type="ARBA" id="ARBA00053943"/>
    </source>
</evidence>
<accession>A0A9W9QT58</accession>
<feature type="compositionally biased region" description="Basic residues" evidence="21">
    <location>
        <begin position="1435"/>
        <end position="1445"/>
    </location>
</feature>
<dbReference type="InterPro" id="IPR014721">
    <property type="entry name" value="Ribsml_uS5_D2-typ_fold_subgr"/>
</dbReference>
<dbReference type="SMART" id="SM00434">
    <property type="entry name" value="TOP4c"/>
    <property type="match status" value="1"/>
</dbReference>
<feature type="compositionally biased region" description="Low complexity" evidence="21">
    <location>
        <begin position="1663"/>
        <end position="1686"/>
    </location>
</feature>
<evidence type="ECO:0000256" key="21">
    <source>
        <dbReference type="SAM" id="MobiDB-lite"/>
    </source>
</evidence>
<dbReference type="PROSITE" id="PS50880">
    <property type="entry name" value="TOPRIM"/>
    <property type="match status" value="1"/>
</dbReference>
<feature type="compositionally biased region" description="Acidic residues" evidence="21">
    <location>
        <begin position="1484"/>
        <end position="1493"/>
    </location>
</feature>
<feature type="domain" description="Topo IIA-type catalytic" evidence="23">
    <location>
        <begin position="807"/>
        <end position="1255"/>
    </location>
</feature>
<dbReference type="EMBL" id="JAPZBQ010000002">
    <property type="protein sequence ID" value="KAJ5344459.1"/>
    <property type="molecule type" value="Genomic_DNA"/>
</dbReference>
<dbReference type="InterPro" id="IPR013758">
    <property type="entry name" value="Topo_IIA_A/C_ab"/>
</dbReference>
<dbReference type="SUPFAM" id="SSF56719">
    <property type="entry name" value="Type II DNA topoisomerase"/>
    <property type="match status" value="1"/>
</dbReference>
<evidence type="ECO:0000259" key="23">
    <source>
        <dbReference type="PROSITE" id="PS52040"/>
    </source>
</evidence>
<comment type="cofactor">
    <cofactor evidence="2">
        <name>Ca(2+)</name>
        <dbReference type="ChEBI" id="CHEBI:29108"/>
    </cofactor>
</comment>
<dbReference type="GO" id="GO:0006265">
    <property type="term" value="P:DNA topological change"/>
    <property type="evidence" value="ECO:0007669"/>
    <property type="project" value="UniProtKB-UniRule"/>
</dbReference>
<dbReference type="Gene3D" id="3.30.565.10">
    <property type="entry name" value="Histidine kinase-like ATPase, C-terminal domain"/>
    <property type="match status" value="1"/>
</dbReference>
<dbReference type="InterPro" id="IPR013760">
    <property type="entry name" value="Topo_IIA-like_dom_sf"/>
</dbReference>
<dbReference type="InterPro" id="IPR020568">
    <property type="entry name" value="Ribosomal_Su5_D2-typ_SF"/>
</dbReference>
<dbReference type="InterPro" id="IPR013759">
    <property type="entry name" value="Topo_IIA_B_C"/>
</dbReference>
<dbReference type="CDD" id="cd00187">
    <property type="entry name" value="TOP4c"/>
    <property type="match status" value="1"/>
</dbReference>
<keyword evidence="17" id="KW-0539">Nucleus</keyword>
<dbReference type="CDD" id="cd16930">
    <property type="entry name" value="HATPase_TopII-like"/>
    <property type="match status" value="1"/>
</dbReference>
<keyword evidence="13" id="KW-0460">Magnesium</keyword>
<evidence type="ECO:0000256" key="2">
    <source>
        <dbReference type="ARBA" id="ARBA00001913"/>
    </source>
</evidence>
<dbReference type="InterPro" id="IPR031660">
    <property type="entry name" value="TOPRIM_C"/>
</dbReference>
<dbReference type="FunFam" id="3.30.1490.30:FF:000001">
    <property type="entry name" value="DNA topoisomerase 2"/>
    <property type="match status" value="1"/>
</dbReference>
<sequence>MDDSMMDDSVFEDEASGSDFAPEPAPKPKAKAAPKKAAAKPAAKKTTQTKLNMKPAAKSAAAKKKAQDDSEGDSDIQMSDNDSLSQTPPKAKKAAAPKRAGSKPLGDIENESHGGDTPADDADKSGNAADKYQKLTQLEHIIKRPDTYIGSTERTTQQMWVYNSSTEVMEFRDVSFVPGLYKIFDEIVVNAADNKHNDSNMSEMRITIDREAGEISVWNNGRGIPIEIHSKEKIYVPELIFGHLLTSSNYDDSQQKVTGGRNGFGAKLCNVFSTEFSLETQDSRQKKKYKQTWTDNMTKMGKAKITDAKGDDYTKVTFKPDFAKFGMEGIDDDFESLVKRRVYDLAGTASVAVKLNGSRVPVRDFRKYMEMYTKAIRKERGDEGPPAKNEIITCSPDPRWEVGFAVSDGSFQQVSFVNSIATTSGGTHVNYVTDQICNRLADQVKKKNKTGATLKAAQIKNHLFIFVKALIVNPAFTSQTKEQLTTKASQFGSKCVLDEEFYKKVLKTEVMSNILHFAEQKADQILKKGDTGRRSRMNNPKLVDANKAGTRDGHRCTLILTEGESAKGLAMAGRAVVGPDLFGVFPLRGKLLNVRDASFDQISKNVEIQSIKNFIGLQHKKEYTDTKGLRYGHLMIMTDQDHDGSHIKGLLINFLQAQFPSLLKIPEFLIEFITPIMKVWKGDPKNPTKQKSFFTMPEHDAWHELHKHERGWENKYYKGLGTSTTEDAQVYFRDLDRHLKEFHTMADGESQLIELAFSKKKADERKEWLRQYKPGTYLDHSVDKISYTDFINKELILFSMADNQRSIPSVVDGFKPGQRKVLHTCFRRNLQKDMKVVELAGYVSGGTAYHHGDASLQQTIVGLAQTFVGSNNVNCLEPSGNFGSRLHGGSDAASARYIYTRLSPFARKIFHAADEPLLVYGQDDGKQIEPEVFMPVVPMILVNGADGIGTGWSSSIPNYNPEDIVANLRRLMQGEATEPMQPWFRGFTGEVVAMGGDRFKFSGIIRECGDKEVEITELPIRTWTQDFKDKLEDIIKAEKVPSFIKDYKDYNDHTKVHFIIQLDEKHMKGALSEGLEEKFKLTKSIATTNLVAFDPEGRITKYATVDDILKEFFVIRLKYYERRKQHQLAAMQKDLEKFSNQARFVKMIIDGTLVISKKKKPVLVVELKEKGFKPISKTAEAAKMGEDEPVVEEGEESEDNDTQALSGAFDYLLGMPMWSLTQERVEKLLRQIGDREMEIDTLIKLSKEDIWNRDLDEFIKEWRSQLEDEDRRARKAAGLTSRRRESTKLPTAGRAAASRKRKAANGDDPEDEDFGAPKTKKAAAAKKKEPKANSLTAFLSKPSANPSPSPAAGGSGNSDDDFDMDMEVLPKKSRAAAKPKTQPKEEDDSFNIDEVPQASRSSAQPSFDPFNMDSDMDIDEPPNPKPAAKEAAKPAAKRAPKAKPKPKVDEESDDDFLDIAKETAKPAASSRARKPATYAVPSDSESDNGDDLLGDVSQMVKGIGGDSTAESRQLFSERPRSESAASLKAAIRSPSKVNDEFDPDETDYSKLIPQNSPRRSIQVKPKDPKVDNEADEDDDQDDEPIKPTARGKAAAKPKAAPKAAPKSKAAPKAAPKVTSEIVDLDDEDEDEEVVKPTSRAKAAPKAAAAAPKVRGRPKKEPAAKPAPKAAPKAAALSPAAKGYASKQAKKKSADDYSEDDIDAMANDILDSPAGKVNVSDDEPVVAPRRGAAARPARRGAAAKKSYVIEDDSEDDPLADDFDDDEDESD</sequence>
<dbReference type="InterPro" id="IPR001154">
    <property type="entry name" value="TopoII_euk"/>
</dbReference>
<evidence type="ECO:0000259" key="22">
    <source>
        <dbReference type="PROSITE" id="PS50880"/>
    </source>
</evidence>
<dbReference type="InterPro" id="IPR034157">
    <property type="entry name" value="TOPRIM_TopoII"/>
</dbReference>
<dbReference type="Pfam" id="PF00521">
    <property type="entry name" value="DNA_topoisoIV"/>
    <property type="match status" value="1"/>
</dbReference>
<evidence type="ECO:0000256" key="6">
    <source>
        <dbReference type="ARBA" id="ARBA00011738"/>
    </source>
</evidence>
<keyword evidence="16 19" id="KW-0413">Isomerase</keyword>
<dbReference type="SMART" id="SM00433">
    <property type="entry name" value="TOP2c"/>
    <property type="match status" value="1"/>
</dbReference>
<evidence type="ECO:0000256" key="20">
    <source>
        <dbReference type="RuleBase" id="RU362094"/>
    </source>
</evidence>
<dbReference type="Gene3D" id="3.30.1360.40">
    <property type="match status" value="1"/>
</dbReference>
<dbReference type="Gene3D" id="3.30.230.10">
    <property type="match status" value="1"/>
</dbReference>
<evidence type="ECO:0000256" key="4">
    <source>
        <dbReference type="ARBA" id="ARBA00004123"/>
    </source>
</evidence>
<dbReference type="SUPFAM" id="SSF55874">
    <property type="entry name" value="ATPase domain of HSP90 chaperone/DNA topoisomerase II/histidine kinase"/>
    <property type="match status" value="1"/>
</dbReference>
<dbReference type="PRINTS" id="PR00418">
    <property type="entry name" value="TPI2FAMILY"/>
</dbReference>
<comment type="subunit">
    <text evidence="6 20">Homodimer.</text>
</comment>